<evidence type="ECO:0000313" key="3">
    <source>
        <dbReference type="Proteomes" id="UP000261032"/>
    </source>
</evidence>
<feature type="domain" description="DUF7916" evidence="1">
    <location>
        <begin position="8"/>
        <end position="309"/>
    </location>
</feature>
<dbReference type="Pfam" id="PF25509">
    <property type="entry name" value="DUF7916"/>
    <property type="match status" value="1"/>
</dbReference>
<reference evidence="2 3" key="1">
    <citation type="submission" date="2018-08" db="EMBL/GenBank/DDBJ databases">
        <title>A genome reference for cultivated species of the human gut microbiota.</title>
        <authorList>
            <person name="Zou Y."/>
            <person name="Xue W."/>
            <person name="Luo G."/>
        </authorList>
    </citation>
    <scope>NUCLEOTIDE SEQUENCE [LARGE SCALE GENOMIC DNA]</scope>
    <source>
        <strain evidence="2 3">OM06-4</strain>
    </source>
</reference>
<dbReference type="InterPro" id="IPR011060">
    <property type="entry name" value="RibuloseP-bd_barrel"/>
</dbReference>
<dbReference type="Proteomes" id="UP000261032">
    <property type="component" value="Unassembled WGS sequence"/>
</dbReference>
<dbReference type="SUPFAM" id="SSF51366">
    <property type="entry name" value="Ribulose-phoshate binding barrel"/>
    <property type="match status" value="1"/>
</dbReference>
<protein>
    <recommendedName>
        <fullName evidence="1">DUF7916 domain-containing protein</fullName>
    </recommendedName>
</protein>
<gene>
    <name evidence="2" type="ORF">DXB93_15030</name>
</gene>
<dbReference type="GeneID" id="64196946"/>
<proteinExistence type="predicted"/>
<sequence length="311" mass="33852">MSNVKRLINASKSEINKMGPLELKESIYKSEGRVIMGQHLIFAGPGTVMGVTNAELLCSFGADMVMLNTIDLDNFENNPGLCGLTIKELKEKCNCPIGVYLGCPKKGEKRSDEKTLYRLAGMLATKEHILKAVALGVDFIVLGGNPGSGTSIEDVIEATKLVKEICGDDIFLFAGKWEDGIEEKVLGDPLAAYDTKDVIKRLIDAGADCIDLPAPGTRAGITVDMIRELVEYIHRYKPGTLAMSFLNSSVECADEDTIRQVALLMKQTGCDIHAIGDGGFGGCTWPENIYQLSVSIKGKNYTWFRMASNSR</sequence>
<dbReference type="InterPro" id="IPR057238">
    <property type="entry name" value="DUF7916"/>
</dbReference>
<dbReference type="AlphaFoldDB" id="A0A3E3EBN9"/>
<name>A0A3E3EBN9_9FIRM</name>
<accession>A0A3E3EBN9</accession>
<dbReference type="RefSeq" id="WP_003538951.1">
    <property type="nucleotide sequence ID" value="NZ_AP031443.1"/>
</dbReference>
<evidence type="ECO:0000259" key="1">
    <source>
        <dbReference type="Pfam" id="PF25509"/>
    </source>
</evidence>
<comment type="caution">
    <text evidence="2">The sequence shown here is derived from an EMBL/GenBank/DDBJ whole genome shotgun (WGS) entry which is preliminary data.</text>
</comment>
<evidence type="ECO:0000313" key="2">
    <source>
        <dbReference type="EMBL" id="RGD80667.1"/>
    </source>
</evidence>
<organism evidence="2 3">
    <name type="scientific">Thomasclavelia ramosa</name>
    <dbReference type="NCBI Taxonomy" id="1547"/>
    <lineage>
        <taxon>Bacteria</taxon>
        <taxon>Bacillati</taxon>
        <taxon>Bacillota</taxon>
        <taxon>Erysipelotrichia</taxon>
        <taxon>Erysipelotrichales</taxon>
        <taxon>Coprobacillaceae</taxon>
        <taxon>Thomasclavelia</taxon>
    </lineage>
</organism>
<dbReference type="EMBL" id="QUSL01000030">
    <property type="protein sequence ID" value="RGD80667.1"/>
    <property type="molecule type" value="Genomic_DNA"/>
</dbReference>